<feature type="transmembrane region" description="Helical" evidence="4">
    <location>
        <begin position="12"/>
        <end position="32"/>
    </location>
</feature>
<dbReference type="InterPro" id="IPR005702">
    <property type="entry name" value="Wzc-like_C"/>
</dbReference>
<feature type="region of interest" description="Disordered" evidence="3">
    <location>
        <begin position="362"/>
        <end position="388"/>
    </location>
</feature>
<reference evidence="5 6" key="1">
    <citation type="submission" date="2019-01" db="EMBL/GenBank/DDBJ databases">
        <title>Novel species of Cellulomonas.</title>
        <authorList>
            <person name="Liu Q."/>
            <person name="Xin Y.-H."/>
        </authorList>
    </citation>
    <scope>NUCLEOTIDE SEQUENCE [LARGE SCALE GENOMIC DNA]</scope>
    <source>
        <strain evidence="5 6">HLT2-17</strain>
    </source>
</reference>
<dbReference type="OrthoDB" id="9812433at2"/>
<keyword evidence="4" id="KW-0812">Transmembrane</keyword>
<evidence type="ECO:0000256" key="4">
    <source>
        <dbReference type="SAM" id="Phobius"/>
    </source>
</evidence>
<feature type="region of interest" description="Disordered" evidence="3">
    <location>
        <begin position="498"/>
        <end position="539"/>
    </location>
</feature>
<organism evidence="5 6">
    <name type="scientific">Pengzhenrongella frigida</name>
    <dbReference type="NCBI Taxonomy" id="1259133"/>
    <lineage>
        <taxon>Bacteria</taxon>
        <taxon>Bacillati</taxon>
        <taxon>Actinomycetota</taxon>
        <taxon>Actinomycetes</taxon>
        <taxon>Micrococcales</taxon>
        <taxon>Pengzhenrongella</taxon>
    </lineage>
</organism>
<evidence type="ECO:0000256" key="2">
    <source>
        <dbReference type="ARBA" id="ARBA00022840"/>
    </source>
</evidence>
<accession>A0A4Q5N2F5</accession>
<keyword evidence="6" id="KW-1185">Reference proteome</keyword>
<dbReference type="Gene3D" id="3.40.50.300">
    <property type="entry name" value="P-loop containing nucleotide triphosphate hydrolases"/>
    <property type="match status" value="1"/>
</dbReference>
<keyword evidence="2" id="KW-0067">ATP-binding</keyword>
<evidence type="ECO:0000256" key="1">
    <source>
        <dbReference type="ARBA" id="ARBA00022741"/>
    </source>
</evidence>
<dbReference type="Proteomes" id="UP000293764">
    <property type="component" value="Unassembled WGS sequence"/>
</dbReference>
<protein>
    <recommendedName>
        <fullName evidence="7">Polysaccharide chain length determinant N-terminal domain-containing protein</fullName>
    </recommendedName>
</protein>
<dbReference type="SUPFAM" id="SSF52540">
    <property type="entry name" value="P-loop containing nucleoside triphosphate hydrolases"/>
    <property type="match status" value="1"/>
</dbReference>
<proteinExistence type="predicted"/>
<comment type="caution">
    <text evidence="5">The sequence shown here is derived from an EMBL/GenBank/DDBJ whole genome shotgun (WGS) entry which is preliminary data.</text>
</comment>
<name>A0A4Q5N2F5_9MICO</name>
<dbReference type="PANTHER" id="PTHR32309:SF31">
    <property type="entry name" value="CAPSULAR EXOPOLYSACCHARIDE FAMILY"/>
    <property type="match status" value="1"/>
</dbReference>
<dbReference type="RefSeq" id="WP_130102927.1">
    <property type="nucleotide sequence ID" value="NZ_SDWW01000027.1"/>
</dbReference>
<dbReference type="AlphaFoldDB" id="A0A4Q5N2F5"/>
<keyword evidence="4" id="KW-1133">Transmembrane helix</keyword>
<dbReference type="PANTHER" id="PTHR32309">
    <property type="entry name" value="TYROSINE-PROTEIN KINASE"/>
    <property type="match status" value="1"/>
</dbReference>
<evidence type="ECO:0008006" key="7">
    <source>
        <dbReference type="Google" id="ProtNLM"/>
    </source>
</evidence>
<feature type="compositionally biased region" description="Low complexity" evidence="3">
    <location>
        <begin position="370"/>
        <end position="384"/>
    </location>
</feature>
<sequence>MTLRELVRTVRFSRWLVIVSVVLALAGAWLYLSRQEPAYVAHATVQRVGTEALAGAGVQLDSDPSLVSGADVATAAATALGDGRRAAEIAGRSTAAYAGATESLVTISVASDDPADAVAATNAVAAAYVAELQSRFDLEVAGLQSRLDVLGDSIEQNQAAVDASRAARGFNTVGGLLEAQYAASMDQYQTLLSQVAEANVLASPASVRQTASSAALSSVAPLTALLIAGLGGLFLGMGLAVARGGLDSKVRTAGGVRRAVGAPVLARLHGTAVARRGYERTGDLPVAIRTGTSYTQSVRELRTAVQAAMDGGTGAVIVVTSADLEAPRSFFAANLAASWALSGRSVIVLSGDLRQPRLNAMLPAQEGSSRKAPARAARGPRSSSTVGLAPARTSIPRLSIHPELRTELDPADFLASDEVRDLVQRLRAAADVVIIDSPPMLVAADASILGGYADGVLLAATIGQTETAAIEESADRLRAANARLLGIVLDGGRERRGTHAASYPFTGDSSTPAPEGPPEPARSSKEPAAAPAAVLVEKG</sequence>
<evidence type="ECO:0000313" key="5">
    <source>
        <dbReference type="EMBL" id="RYV50767.1"/>
    </source>
</evidence>
<gene>
    <name evidence="5" type="ORF">EUA98_12005</name>
</gene>
<dbReference type="InterPro" id="IPR050445">
    <property type="entry name" value="Bact_polysacc_biosynth/exp"/>
</dbReference>
<dbReference type="InterPro" id="IPR027417">
    <property type="entry name" value="P-loop_NTPase"/>
</dbReference>
<keyword evidence="1" id="KW-0547">Nucleotide-binding</keyword>
<dbReference type="EMBL" id="SDWW01000027">
    <property type="protein sequence ID" value="RYV50767.1"/>
    <property type="molecule type" value="Genomic_DNA"/>
</dbReference>
<evidence type="ECO:0000256" key="3">
    <source>
        <dbReference type="SAM" id="MobiDB-lite"/>
    </source>
</evidence>
<evidence type="ECO:0000313" key="6">
    <source>
        <dbReference type="Proteomes" id="UP000293764"/>
    </source>
</evidence>
<keyword evidence="4" id="KW-0472">Membrane</keyword>
<dbReference type="CDD" id="cd05387">
    <property type="entry name" value="BY-kinase"/>
    <property type="match status" value="1"/>
</dbReference>